<evidence type="ECO:0000256" key="2">
    <source>
        <dbReference type="SAM" id="SignalP"/>
    </source>
</evidence>
<accession>A0A975SPX2</accession>
<evidence type="ECO:0000313" key="4">
    <source>
        <dbReference type="Proteomes" id="UP000683428"/>
    </source>
</evidence>
<gene>
    <name evidence="3" type="ORF">Azoinq_07070</name>
</gene>
<dbReference type="RefSeq" id="WP_216130571.1">
    <property type="nucleotide sequence ID" value="NZ_CP064782.1"/>
</dbReference>
<sequence length="73" mass="7899">MDKIFCTLLLCCLMGTAWAAPRSWAQRHPRLHAHGRNGVSVSRHLLGSKPHPAPSVLTRPRSSHAPVTAAVSP</sequence>
<evidence type="ECO:0000256" key="1">
    <source>
        <dbReference type="SAM" id="MobiDB-lite"/>
    </source>
</evidence>
<organism evidence="3 4">
    <name type="scientific">Azospira inquinata</name>
    <dbReference type="NCBI Taxonomy" id="2785627"/>
    <lineage>
        <taxon>Bacteria</taxon>
        <taxon>Pseudomonadati</taxon>
        <taxon>Pseudomonadota</taxon>
        <taxon>Betaproteobacteria</taxon>
        <taxon>Rhodocyclales</taxon>
        <taxon>Rhodocyclaceae</taxon>
        <taxon>Azospira</taxon>
    </lineage>
</organism>
<feature type="signal peptide" evidence="2">
    <location>
        <begin position="1"/>
        <end position="19"/>
    </location>
</feature>
<feature type="chain" id="PRO_5038112459" evidence="2">
    <location>
        <begin position="20"/>
        <end position="73"/>
    </location>
</feature>
<dbReference type="AlphaFoldDB" id="A0A975SPX2"/>
<dbReference type="KEGG" id="aiq:Azoinq_07070"/>
<keyword evidence="4" id="KW-1185">Reference proteome</keyword>
<proteinExistence type="predicted"/>
<feature type="region of interest" description="Disordered" evidence="1">
    <location>
        <begin position="35"/>
        <end position="73"/>
    </location>
</feature>
<protein>
    <submittedName>
        <fullName evidence="3">Uncharacterized protein</fullName>
    </submittedName>
</protein>
<keyword evidence="2" id="KW-0732">Signal</keyword>
<dbReference type="EMBL" id="CP064782">
    <property type="protein sequence ID" value="QWT50337.1"/>
    <property type="molecule type" value="Genomic_DNA"/>
</dbReference>
<name>A0A975SPX2_9RHOO</name>
<reference evidence="3" key="1">
    <citation type="submission" date="2020-11" db="EMBL/GenBank/DDBJ databases">
        <title>Azospira inquinata sp. nov.</title>
        <authorList>
            <person name="Moe W.M."/>
            <person name="Mikes M.C."/>
        </authorList>
    </citation>
    <scope>NUCLEOTIDE SEQUENCE</scope>
    <source>
        <strain evidence="3">Azo-3</strain>
    </source>
</reference>
<evidence type="ECO:0000313" key="3">
    <source>
        <dbReference type="EMBL" id="QWT50337.1"/>
    </source>
</evidence>
<dbReference type="Proteomes" id="UP000683428">
    <property type="component" value="Chromosome"/>
</dbReference>